<gene>
    <name evidence="6" type="ORF">ABB27_08940</name>
</gene>
<organism evidence="6 7">
    <name type="scientific">Stenotrophomonas terrae</name>
    <dbReference type="NCBI Taxonomy" id="405446"/>
    <lineage>
        <taxon>Bacteria</taxon>
        <taxon>Pseudomonadati</taxon>
        <taxon>Pseudomonadota</taxon>
        <taxon>Gammaproteobacteria</taxon>
        <taxon>Lysobacterales</taxon>
        <taxon>Lysobacteraceae</taxon>
        <taxon>Stenotrophomonas</taxon>
    </lineage>
</organism>
<feature type="compositionally biased region" description="Low complexity" evidence="5">
    <location>
        <begin position="342"/>
        <end position="354"/>
    </location>
</feature>
<feature type="region of interest" description="Disordered" evidence="5">
    <location>
        <begin position="334"/>
        <end position="379"/>
    </location>
</feature>
<reference evidence="6 7" key="1">
    <citation type="submission" date="2015-05" db="EMBL/GenBank/DDBJ databases">
        <title>Genome sequencing and analysis of members of genus Stenotrophomonas.</title>
        <authorList>
            <person name="Patil P.P."/>
            <person name="Midha S."/>
            <person name="Patil P.B."/>
        </authorList>
    </citation>
    <scope>NUCLEOTIDE SEQUENCE [LARGE SCALE GENOMIC DNA]</scope>
    <source>
        <strain evidence="6 7">DSM 18941</strain>
    </source>
</reference>
<name>A0A0R0CD98_9GAMM</name>
<dbReference type="RefSeq" id="WP_057628347.1">
    <property type="nucleotide sequence ID" value="NZ_LDJJ01000028.1"/>
</dbReference>
<accession>A0A0R0CD98</accession>
<dbReference type="InterPro" id="IPR010123">
    <property type="entry name" value="PHA_synth_III_E"/>
</dbReference>
<evidence type="ECO:0000256" key="1">
    <source>
        <dbReference type="ARBA" id="ARBA00004683"/>
    </source>
</evidence>
<evidence type="ECO:0000313" key="7">
    <source>
        <dbReference type="Proteomes" id="UP000051863"/>
    </source>
</evidence>
<dbReference type="EMBL" id="LDJJ01000028">
    <property type="protein sequence ID" value="KRG67692.1"/>
    <property type="molecule type" value="Genomic_DNA"/>
</dbReference>
<dbReference type="UniPathway" id="UPA00917"/>
<dbReference type="Pfam" id="PF09712">
    <property type="entry name" value="PHA_synth_III_E"/>
    <property type="match status" value="1"/>
</dbReference>
<dbReference type="OrthoDB" id="6115526at2"/>
<dbReference type="GO" id="GO:0042619">
    <property type="term" value="P:poly-hydroxybutyrate biosynthetic process"/>
    <property type="evidence" value="ECO:0007669"/>
    <property type="project" value="UniProtKB-KW"/>
</dbReference>
<comment type="caution">
    <text evidence="6">The sequence shown here is derived from an EMBL/GenBank/DDBJ whole genome shotgun (WGS) entry which is preliminary data.</text>
</comment>
<dbReference type="AlphaFoldDB" id="A0A0R0CD98"/>
<feature type="coiled-coil region" evidence="4">
    <location>
        <begin position="272"/>
        <end position="299"/>
    </location>
</feature>
<keyword evidence="7" id="KW-1185">Reference proteome</keyword>
<dbReference type="PATRIC" id="fig|405446.3.peg.1241"/>
<proteinExistence type="predicted"/>
<feature type="compositionally biased region" description="Low complexity" evidence="5">
    <location>
        <begin position="362"/>
        <end position="371"/>
    </location>
</feature>
<evidence type="ECO:0000256" key="2">
    <source>
        <dbReference type="ARBA" id="ARBA00019066"/>
    </source>
</evidence>
<evidence type="ECO:0000313" key="6">
    <source>
        <dbReference type="EMBL" id="KRG67692.1"/>
    </source>
</evidence>
<evidence type="ECO:0000256" key="3">
    <source>
        <dbReference type="ARBA" id="ARBA00022752"/>
    </source>
</evidence>
<dbReference type="NCBIfam" id="TIGR01834">
    <property type="entry name" value="PHA_synth_III_E"/>
    <property type="match status" value="1"/>
</dbReference>
<keyword evidence="3" id="KW-0583">PHB biosynthesis</keyword>
<protein>
    <recommendedName>
        <fullName evidence="2">Poly(3-hydroxyalkanoate) polymerase subunit PhaE</fullName>
    </recommendedName>
</protein>
<dbReference type="Proteomes" id="UP000051863">
    <property type="component" value="Unassembled WGS sequence"/>
</dbReference>
<sequence length="379" mass="40728">MAAAGNNDNADFEASMRGYWDAWSQSMQGPAAAAGADFPWRESIAQWTRLVSTDTPPEVQALGARFQHQAGDWLGMMQQVAARFAGRDTSAAEVAAAWREAVQAGQGDALLQWMLGAARGGNALNDQPWLREFAKAAQSGFGGGDWLNAPAFGPAREHQARWQALLKTQQEYQARAEAYVDTIREVLEDAFKRFEAKLGEHEVPGSQLTSARAMFDLWIDAAEEAYAKVALSEDFQRIYGELANAQMRLRAASQSELERACDAMGVPTRTEMDAAHKRIAELERQVRRLLAASQKTNAAAPVSAAKPTVTKASTKAAKRAPAGTAAKAAKAAVKKVAKAPPRKTAASKASATKATVKKPVARKTAAAVKPAPARRGRTK</sequence>
<comment type="pathway">
    <text evidence="1">Biopolymer metabolism; poly-(R)-3-hydroxybutanoate biosynthesis.</text>
</comment>
<evidence type="ECO:0000256" key="5">
    <source>
        <dbReference type="SAM" id="MobiDB-lite"/>
    </source>
</evidence>
<evidence type="ECO:0000256" key="4">
    <source>
        <dbReference type="SAM" id="Coils"/>
    </source>
</evidence>
<keyword evidence="4" id="KW-0175">Coiled coil</keyword>